<dbReference type="CAZy" id="GT2">
    <property type="family name" value="Glycosyltransferase Family 2"/>
</dbReference>
<dbReference type="eggNOG" id="COG0463">
    <property type="taxonomic scope" value="Bacteria"/>
</dbReference>
<dbReference type="CDD" id="cd00761">
    <property type="entry name" value="Glyco_tranf_GTA_type"/>
    <property type="match status" value="1"/>
</dbReference>
<dbReference type="GO" id="GO:0016758">
    <property type="term" value="F:hexosyltransferase activity"/>
    <property type="evidence" value="ECO:0007669"/>
    <property type="project" value="UniProtKB-ARBA"/>
</dbReference>
<proteinExistence type="predicted"/>
<keyword evidence="1" id="KW-0472">Membrane</keyword>
<dbReference type="EMBL" id="BX548174">
    <property type="protein sequence ID" value="CAE19679.1"/>
    <property type="molecule type" value="Genomic_DNA"/>
</dbReference>
<keyword evidence="1" id="KW-1133">Transmembrane helix</keyword>
<evidence type="ECO:0000256" key="1">
    <source>
        <dbReference type="SAM" id="Phobius"/>
    </source>
</evidence>
<dbReference type="RefSeq" id="WP_011132854.1">
    <property type="nucleotide sequence ID" value="NC_005072.1"/>
</dbReference>
<dbReference type="KEGG" id="pmm:PMM1220"/>
<dbReference type="Proteomes" id="UP000001026">
    <property type="component" value="Chromosome"/>
</dbReference>
<keyword evidence="3" id="KW-0808">Transferase</keyword>
<dbReference type="Gene3D" id="3.90.550.10">
    <property type="entry name" value="Spore Coat Polysaccharide Biosynthesis Protein SpsA, Chain A"/>
    <property type="match status" value="1"/>
</dbReference>
<reference evidence="3 4" key="1">
    <citation type="journal article" date="2003" name="Nature">
        <title>Genome divergence in two Prochlorococcus ecotypes reflects oceanic niche differentiation.</title>
        <authorList>
            <person name="Rocap G."/>
            <person name="Larimer F.W."/>
            <person name="Lamerdin J.E."/>
            <person name="Malfatti S."/>
            <person name="Chain P."/>
            <person name="Ahlgren N.A."/>
            <person name="Arellano A."/>
            <person name="Coleman M."/>
            <person name="Hauser L."/>
            <person name="Hess W.R."/>
            <person name="Johnson Z.I."/>
            <person name="Land M.L."/>
            <person name="Lindell D."/>
            <person name="Post A.F."/>
            <person name="Regala W."/>
            <person name="Shah M."/>
            <person name="Shaw S.L."/>
            <person name="Steglich C."/>
            <person name="Sullivan M.B."/>
            <person name="Ting C.S."/>
            <person name="Tolonen A."/>
            <person name="Webb E.A."/>
            <person name="Zinser E.R."/>
            <person name="Chisholm S.W."/>
        </authorList>
    </citation>
    <scope>NUCLEOTIDE SEQUENCE [LARGE SCALE GENOMIC DNA]</scope>
    <source>
        <strain evidence="4">CCMP1986 / NIES-2087 / MED4</strain>
    </source>
</reference>
<dbReference type="InterPro" id="IPR029044">
    <property type="entry name" value="Nucleotide-diphossugar_trans"/>
</dbReference>
<feature type="transmembrane region" description="Helical" evidence="1">
    <location>
        <begin position="269"/>
        <end position="289"/>
    </location>
</feature>
<name>Q7V0N6_PROMP</name>
<sequence>MSKNAPLVTIGILCFNAESSILNALSSALNQTYKKKEIIVIDDCSTDNSLKVIKESKYINDIKVFKNKQNKGAAYSRNIITKKSKGSYICYMDDDDFSDKKRIEIQLKGIIDEGFKKSDCVISICNINREYSSGYIKEMKVFGSKALKPNNYEMIDFLLFNEKKAKVDYGFGCPACAMLISKKALEIVKGFDETLKRVEDMDITIRLSREGCNFINSKKTFVNQLSTLGEDKLPINNLKSEIQIIKKNKNYLKNKNIYSYSRLWPYLRFYHFTGNYFFLIFFLIVIFFINPKRTLYHFISSTINRIKHEHKIKNFKKRD</sequence>
<accession>Q7V0N6</accession>
<dbReference type="PANTHER" id="PTHR22916">
    <property type="entry name" value="GLYCOSYLTRANSFERASE"/>
    <property type="match status" value="1"/>
</dbReference>
<evidence type="ECO:0000313" key="4">
    <source>
        <dbReference type="Proteomes" id="UP000001026"/>
    </source>
</evidence>
<feature type="domain" description="Glycosyltransferase 2-like" evidence="2">
    <location>
        <begin position="10"/>
        <end position="152"/>
    </location>
</feature>
<dbReference type="SUPFAM" id="SSF53448">
    <property type="entry name" value="Nucleotide-diphospho-sugar transferases"/>
    <property type="match status" value="1"/>
</dbReference>
<dbReference type="HOGENOM" id="CLU_025996_0_5_3"/>
<evidence type="ECO:0000313" key="3">
    <source>
        <dbReference type="EMBL" id="CAE19679.1"/>
    </source>
</evidence>
<dbReference type="PANTHER" id="PTHR22916:SF3">
    <property type="entry name" value="UDP-GLCNAC:BETAGAL BETA-1,3-N-ACETYLGLUCOSAMINYLTRANSFERASE-LIKE PROTEIN 1"/>
    <property type="match status" value="1"/>
</dbReference>
<organism evidence="3 4">
    <name type="scientific">Prochlorococcus marinus subsp. pastoris (strain CCMP1986 / NIES-2087 / MED4)</name>
    <dbReference type="NCBI Taxonomy" id="59919"/>
    <lineage>
        <taxon>Bacteria</taxon>
        <taxon>Bacillati</taxon>
        <taxon>Cyanobacteriota</taxon>
        <taxon>Cyanophyceae</taxon>
        <taxon>Synechococcales</taxon>
        <taxon>Prochlorococcaceae</taxon>
        <taxon>Prochlorococcus</taxon>
    </lineage>
</organism>
<protein>
    <submittedName>
        <fullName evidence="3">Putative glycosyl transferase</fullName>
    </submittedName>
</protein>
<keyword evidence="1" id="KW-0812">Transmembrane</keyword>
<dbReference type="InterPro" id="IPR001173">
    <property type="entry name" value="Glyco_trans_2-like"/>
</dbReference>
<dbReference type="AlphaFoldDB" id="Q7V0N6"/>
<dbReference type="STRING" id="59919.PMM1220"/>
<evidence type="ECO:0000259" key="2">
    <source>
        <dbReference type="Pfam" id="PF00535"/>
    </source>
</evidence>
<dbReference type="Pfam" id="PF00535">
    <property type="entry name" value="Glycos_transf_2"/>
    <property type="match status" value="1"/>
</dbReference>
<dbReference type="OrthoDB" id="9785185at2"/>
<gene>
    <name evidence="3" type="ordered locus">PMM1220</name>
</gene>